<feature type="domain" description="HPt" evidence="5">
    <location>
        <begin position="51"/>
        <end position="153"/>
    </location>
</feature>
<dbReference type="SUPFAM" id="SSF47226">
    <property type="entry name" value="Histidine-containing phosphotransfer domain, HPT domain"/>
    <property type="match status" value="1"/>
</dbReference>
<evidence type="ECO:0000259" key="5">
    <source>
        <dbReference type="PROSITE" id="PS50894"/>
    </source>
</evidence>
<evidence type="ECO:0000256" key="1">
    <source>
        <dbReference type="ARBA" id="ARBA00023012"/>
    </source>
</evidence>
<evidence type="ECO:0000256" key="2">
    <source>
        <dbReference type="PROSITE-ProRule" id="PRU00110"/>
    </source>
</evidence>
<name>A0ABV7LAB5_9PROT</name>
<dbReference type="InterPro" id="IPR008207">
    <property type="entry name" value="Sig_transdc_His_kin_Hpt_dom"/>
</dbReference>
<keyword evidence="3" id="KW-0175">Coiled coil</keyword>
<feature type="coiled-coil region" evidence="3">
    <location>
        <begin position="63"/>
        <end position="90"/>
    </location>
</feature>
<feature type="region of interest" description="Disordered" evidence="4">
    <location>
        <begin position="1"/>
        <end position="26"/>
    </location>
</feature>
<reference evidence="7" key="1">
    <citation type="journal article" date="2019" name="Int. J. Syst. Evol. Microbiol.">
        <title>The Global Catalogue of Microorganisms (GCM) 10K type strain sequencing project: providing services to taxonomists for standard genome sequencing and annotation.</title>
        <authorList>
            <consortium name="The Broad Institute Genomics Platform"/>
            <consortium name="The Broad Institute Genome Sequencing Center for Infectious Disease"/>
            <person name="Wu L."/>
            <person name="Ma J."/>
        </authorList>
    </citation>
    <scope>NUCLEOTIDE SEQUENCE [LARGE SCALE GENOMIC DNA]</scope>
    <source>
        <strain evidence="7">KCTC 42964</strain>
    </source>
</reference>
<comment type="caution">
    <text evidence="6">The sequence shown here is derived from an EMBL/GenBank/DDBJ whole genome shotgun (WGS) entry which is preliminary data.</text>
</comment>
<keyword evidence="1" id="KW-0902">Two-component regulatory system</keyword>
<keyword evidence="2" id="KW-0597">Phosphoprotein</keyword>
<dbReference type="EMBL" id="JBHRTR010000054">
    <property type="protein sequence ID" value="MFC3231567.1"/>
    <property type="molecule type" value="Genomic_DNA"/>
</dbReference>
<keyword evidence="7" id="KW-1185">Reference proteome</keyword>
<sequence>MATIPQKNGKTDAGRTGNGEKGGKVEIIHPPNLLKMKVGSGGVDPDRIAKAEAAVAELAESYIDWALKDLAELQARLAAIRAETADRRQRVLDLFQTAHDMKGQGATFGYPLVTQVAKHLCHYIEGQLEREQLPDLTIVSAHVDALAAILRGRVAGDGGATGAALVRELEELVRRKLK</sequence>
<dbReference type="RefSeq" id="WP_379907066.1">
    <property type="nucleotide sequence ID" value="NZ_JBHRTR010000054.1"/>
</dbReference>
<evidence type="ECO:0000256" key="4">
    <source>
        <dbReference type="SAM" id="MobiDB-lite"/>
    </source>
</evidence>
<dbReference type="Gene3D" id="1.20.120.160">
    <property type="entry name" value="HPT domain"/>
    <property type="match status" value="1"/>
</dbReference>
<evidence type="ECO:0000313" key="7">
    <source>
        <dbReference type="Proteomes" id="UP001595528"/>
    </source>
</evidence>
<proteinExistence type="predicted"/>
<evidence type="ECO:0000256" key="3">
    <source>
        <dbReference type="SAM" id="Coils"/>
    </source>
</evidence>
<evidence type="ECO:0000313" key="6">
    <source>
        <dbReference type="EMBL" id="MFC3231567.1"/>
    </source>
</evidence>
<dbReference type="InterPro" id="IPR036641">
    <property type="entry name" value="HPT_dom_sf"/>
</dbReference>
<accession>A0ABV7LAB5</accession>
<feature type="modified residue" description="Phosphohistidine" evidence="2">
    <location>
        <position position="99"/>
    </location>
</feature>
<gene>
    <name evidence="6" type="ORF">ACFOGJ_30245</name>
</gene>
<protein>
    <submittedName>
        <fullName evidence="6">Hpt domain-containing protein</fullName>
    </submittedName>
</protein>
<organism evidence="6 7">
    <name type="scientific">Marinibaculum pumilum</name>
    <dbReference type="NCBI Taxonomy" id="1766165"/>
    <lineage>
        <taxon>Bacteria</taxon>
        <taxon>Pseudomonadati</taxon>
        <taxon>Pseudomonadota</taxon>
        <taxon>Alphaproteobacteria</taxon>
        <taxon>Rhodospirillales</taxon>
        <taxon>Rhodospirillaceae</taxon>
        <taxon>Marinibaculum</taxon>
    </lineage>
</organism>
<dbReference type="Pfam" id="PF01627">
    <property type="entry name" value="Hpt"/>
    <property type="match status" value="1"/>
</dbReference>
<dbReference type="Proteomes" id="UP001595528">
    <property type="component" value="Unassembled WGS sequence"/>
</dbReference>
<dbReference type="PROSITE" id="PS50894">
    <property type="entry name" value="HPT"/>
    <property type="match status" value="1"/>
</dbReference>